<dbReference type="OMA" id="IRQWSAV"/>
<dbReference type="Proteomes" id="UP000053911">
    <property type="component" value="Unassembled WGS sequence"/>
</dbReference>
<keyword evidence="1" id="KW-0812">Transmembrane</keyword>
<name>A0A117L1X1_9EURY</name>
<evidence type="ECO:0000313" key="3">
    <source>
        <dbReference type="Proteomes" id="UP000053911"/>
    </source>
</evidence>
<dbReference type="PATRIC" id="fig|172049.5.peg.432"/>
<reference evidence="3" key="1">
    <citation type="journal article" date="2015" name="MBio">
        <title>Genome-Resolved Metagenomic Analysis Reveals Roles for Candidate Phyla and Other Microbial Community Members in Biogeochemical Transformations in Oil Reservoirs.</title>
        <authorList>
            <person name="Hu P."/>
            <person name="Tom L."/>
            <person name="Singh A."/>
            <person name="Thomas B.C."/>
            <person name="Baker B.J."/>
            <person name="Piceno Y.M."/>
            <person name="Andersen G.L."/>
            <person name="Banfield J.F."/>
        </authorList>
    </citation>
    <scope>NUCLEOTIDE SEQUENCE [LARGE SCALE GENOMIC DNA]</scope>
</reference>
<dbReference type="SUPFAM" id="SSF52402">
    <property type="entry name" value="Adenine nucleotide alpha hydrolases-like"/>
    <property type="match status" value="1"/>
</dbReference>
<dbReference type="RefSeq" id="WP_015849348.1">
    <property type="nucleotide sequence ID" value="NZ_LGFD01000001.1"/>
</dbReference>
<proteinExistence type="predicted"/>
<keyword evidence="1" id="KW-1133">Transmembrane helix</keyword>
<dbReference type="Gene3D" id="3.40.50.620">
    <property type="entry name" value="HUPs"/>
    <property type="match status" value="1"/>
</dbReference>
<dbReference type="InterPro" id="IPR014729">
    <property type="entry name" value="Rossmann-like_a/b/a_fold"/>
</dbReference>
<evidence type="ECO:0000256" key="1">
    <source>
        <dbReference type="SAM" id="Phobius"/>
    </source>
</evidence>
<comment type="caution">
    <text evidence="2">The sequence shown here is derived from an EMBL/GenBank/DDBJ whole genome shotgun (WGS) entry which is preliminary data.</text>
</comment>
<keyword evidence="1" id="KW-0472">Membrane</keyword>
<gene>
    <name evidence="2" type="ORF">XD54_0071</name>
</gene>
<accession>A0A117L1X1</accession>
<protein>
    <submittedName>
        <fullName evidence="2">Uncharacterized protein</fullName>
    </submittedName>
</protein>
<dbReference type="AlphaFoldDB" id="A0A117L1X1"/>
<feature type="transmembrane region" description="Helical" evidence="1">
    <location>
        <begin position="54"/>
        <end position="76"/>
    </location>
</feature>
<organism evidence="2 3">
    <name type="scientific">Thermococcus sibiricus</name>
    <dbReference type="NCBI Taxonomy" id="172049"/>
    <lineage>
        <taxon>Archaea</taxon>
        <taxon>Methanobacteriati</taxon>
        <taxon>Methanobacteriota</taxon>
        <taxon>Thermococci</taxon>
        <taxon>Thermococcales</taxon>
        <taxon>Thermococcaceae</taxon>
        <taxon>Thermococcus</taxon>
    </lineage>
</organism>
<evidence type="ECO:0000313" key="2">
    <source>
        <dbReference type="EMBL" id="KUK18686.1"/>
    </source>
</evidence>
<dbReference type="EMBL" id="LGFD01000001">
    <property type="protein sequence ID" value="KUK18686.1"/>
    <property type="molecule type" value="Genomic_DNA"/>
</dbReference>
<sequence>MSNLKCFDYIIIEDPKISSKRISSIYRLSLDNEEKVFKLIHTYKERIPKKESKTFAKLMSIVPAINYGLFTPLIYFDFPIDKRDLKFFKDMMEITAKDIFVNRIIKRTGFVREEFIPKEVKPDLARPIAKVKAKEVIKEDVKFNADYNKCAVMLSGGKESLLTYGLLKEIGCDVYPFFFNESGGHWKVALTAYKWFEKNESNTKKVWSNVDRLYNFIESNMKILQDVNKPKAEVYPIRLFFFEHYIFSFLPLIYKYNIGNVLLGNEYDDPRNLSYEQQGIPHFYAVFDQSQYFDKYMSQWFAKRSLKIRQWSAVRPLSGLIVERILHNRYPDLFMLQRSCHSVHKEGNEYVPCGTCFKCNGIQTFLLANGIDPKLIKYKEEHIKGLAKRIRDGKIRLDEDELLHSLYLIKMHNPEFELSGEEREHVEMLHFDDRNSHFDNIPVEFREKLYSIFEGYTKGYLYLKDNEWKRITREEALNGVLRNRR</sequence>
<dbReference type="GeneID" id="8096072"/>